<keyword evidence="1" id="KW-1133">Transmembrane helix</keyword>
<accession>A0ABY9TY46</accession>
<keyword evidence="3" id="KW-1185">Reference proteome</keyword>
<dbReference type="Pfam" id="PF11399">
    <property type="entry name" value="DUF3192"/>
    <property type="match status" value="1"/>
</dbReference>
<reference evidence="3" key="1">
    <citation type="submission" date="2023-09" db="EMBL/GenBank/DDBJ databases">
        <authorList>
            <person name="Zhang C."/>
        </authorList>
    </citation>
    <scope>NUCLEOTIDE SEQUENCE [LARGE SCALE GENOMIC DNA]</scope>
    <source>
        <strain evidence="3">SQ149</strain>
    </source>
</reference>
<dbReference type="Proteomes" id="UP001258994">
    <property type="component" value="Chromosome"/>
</dbReference>
<proteinExistence type="predicted"/>
<keyword evidence="1" id="KW-0472">Membrane</keyword>
<dbReference type="InterPro" id="IPR021534">
    <property type="entry name" value="DUF3192"/>
</dbReference>
<feature type="transmembrane region" description="Helical" evidence="1">
    <location>
        <begin position="6"/>
        <end position="27"/>
    </location>
</feature>
<evidence type="ECO:0000313" key="3">
    <source>
        <dbReference type="Proteomes" id="UP001258994"/>
    </source>
</evidence>
<name>A0ABY9TY46_9GAMM</name>
<protein>
    <submittedName>
        <fullName evidence="2">DUF3192 domain-containing protein</fullName>
    </submittedName>
</protein>
<evidence type="ECO:0000256" key="1">
    <source>
        <dbReference type="SAM" id="Phobius"/>
    </source>
</evidence>
<keyword evidence="1" id="KW-0812">Transmembrane</keyword>
<gene>
    <name evidence="2" type="ORF">RGQ13_06965</name>
</gene>
<dbReference type="RefSeq" id="WP_348392836.1">
    <property type="nucleotide sequence ID" value="NZ_CP134145.1"/>
</dbReference>
<organism evidence="2 3">
    <name type="scientific">Thalassotalea psychrophila</name>
    <dbReference type="NCBI Taxonomy" id="3065647"/>
    <lineage>
        <taxon>Bacteria</taxon>
        <taxon>Pseudomonadati</taxon>
        <taxon>Pseudomonadota</taxon>
        <taxon>Gammaproteobacteria</taxon>
        <taxon>Alteromonadales</taxon>
        <taxon>Colwelliaceae</taxon>
        <taxon>Thalassotalea</taxon>
    </lineage>
</organism>
<evidence type="ECO:0000313" key="2">
    <source>
        <dbReference type="EMBL" id="WNC73726.1"/>
    </source>
</evidence>
<dbReference type="EMBL" id="CP134145">
    <property type="protein sequence ID" value="WNC73726.1"/>
    <property type="molecule type" value="Genomic_DNA"/>
</dbReference>
<sequence>MNTKVVSRIVIAVIIYAIFSAAVMHFYKDTPVKMEWDEREGFNRQYIAKLKLDSANLDKIIIDIGSPDLTEAKKVSTGNYQVMFFRTQHKHSDGITTQDECTPLLFKDDILVGIGDSAYSDYKQLKAIE</sequence>